<keyword evidence="3" id="KW-0732">Signal</keyword>
<dbReference type="InterPro" id="IPR020471">
    <property type="entry name" value="AKR"/>
</dbReference>
<dbReference type="KEGG" id="bbel:109479914"/>
<dbReference type="InterPro" id="IPR011047">
    <property type="entry name" value="Quinoprotein_ADH-like_sf"/>
</dbReference>
<organism evidence="5 7">
    <name type="scientific">Branchiostoma belcheri</name>
    <name type="common">Amphioxus</name>
    <dbReference type="NCBI Taxonomy" id="7741"/>
    <lineage>
        <taxon>Eukaryota</taxon>
        <taxon>Metazoa</taxon>
        <taxon>Chordata</taxon>
        <taxon>Cephalochordata</taxon>
        <taxon>Leptocardii</taxon>
        <taxon>Amphioxiformes</taxon>
        <taxon>Branchiostomatidae</taxon>
        <taxon>Branchiostoma</taxon>
    </lineage>
</organism>
<dbReference type="GO" id="GO:0016491">
    <property type="term" value="F:oxidoreductase activity"/>
    <property type="evidence" value="ECO:0007669"/>
    <property type="project" value="InterPro"/>
</dbReference>
<dbReference type="RefSeq" id="XP_019637531.1">
    <property type="nucleotide sequence ID" value="XM_019781972.1"/>
</dbReference>
<dbReference type="InterPro" id="IPR018391">
    <property type="entry name" value="PQQ_b-propeller_rpt"/>
</dbReference>
<evidence type="ECO:0000256" key="1">
    <source>
        <dbReference type="ARBA" id="ARBA00007905"/>
    </source>
</evidence>
<reference evidence="6 7" key="1">
    <citation type="submission" date="2025-04" db="UniProtKB">
        <authorList>
            <consortium name="RefSeq"/>
        </authorList>
    </citation>
    <scope>IDENTIFICATION</scope>
    <source>
        <tissue evidence="6 7">Gonad</tissue>
    </source>
</reference>
<dbReference type="Gene3D" id="2.40.128.630">
    <property type="match status" value="1"/>
</dbReference>
<dbReference type="FunFam" id="3.20.20.100:FF:000064">
    <property type="entry name" value="Aldo-keto reductase 1a"/>
    <property type="match status" value="2"/>
</dbReference>
<dbReference type="InterPro" id="IPR002372">
    <property type="entry name" value="PQQ_rpt_dom"/>
</dbReference>
<feature type="domain" description="JmjC" evidence="4">
    <location>
        <begin position="150"/>
        <end position="303"/>
    </location>
</feature>
<dbReference type="Gene3D" id="3.20.20.100">
    <property type="entry name" value="NADP-dependent oxidoreductase domain"/>
    <property type="match status" value="2"/>
</dbReference>
<dbReference type="CDD" id="cd19071">
    <property type="entry name" value="AKR_AKR1-5-like"/>
    <property type="match status" value="2"/>
</dbReference>
<feature type="signal peptide" evidence="3">
    <location>
        <begin position="1"/>
        <end position="34"/>
    </location>
</feature>
<dbReference type="Pfam" id="PF13360">
    <property type="entry name" value="PQQ_2"/>
    <property type="match status" value="1"/>
</dbReference>
<accession>A0A6P5A2U9</accession>
<dbReference type="InterPro" id="IPR015943">
    <property type="entry name" value="WD40/YVTN_repeat-like_dom_sf"/>
</dbReference>
<dbReference type="PROSITE" id="PS51184">
    <property type="entry name" value="JMJC"/>
    <property type="match status" value="1"/>
</dbReference>
<dbReference type="InterPro" id="IPR041667">
    <property type="entry name" value="Cupin_8"/>
</dbReference>
<dbReference type="OrthoDB" id="416253at2759"/>
<evidence type="ECO:0000313" key="6">
    <source>
        <dbReference type="RefSeq" id="XP_019637531.1"/>
    </source>
</evidence>
<evidence type="ECO:0000256" key="3">
    <source>
        <dbReference type="SAM" id="SignalP"/>
    </source>
</evidence>
<keyword evidence="5" id="KW-1185">Reference proteome</keyword>
<dbReference type="SUPFAM" id="SSF51430">
    <property type="entry name" value="NAD(P)-linked oxidoreductase"/>
    <property type="match status" value="2"/>
</dbReference>
<dbReference type="Gene3D" id="2.40.10.480">
    <property type="match status" value="2"/>
</dbReference>
<evidence type="ECO:0000256" key="2">
    <source>
        <dbReference type="SAM" id="MobiDB-lite"/>
    </source>
</evidence>
<evidence type="ECO:0000259" key="4">
    <source>
        <dbReference type="PROSITE" id="PS51184"/>
    </source>
</evidence>
<feature type="compositionally biased region" description="Acidic residues" evidence="2">
    <location>
        <begin position="1000"/>
        <end position="1009"/>
    </location>
</feature>
<sequence>MREHSRSPVYRSCLRHLVILVTLLVASRRCDVSADSQVLQKCHMKPFGCHKPPSGTVETIDAVPDPETFYRDYVRKHIPVLIKGGAAHWPAAQKWPGNDQYLTEAFGDEVFEVDFRKVWKGSFVFTKKMKFRDFLKMYRDEPVYLDSPMSISSQMYKDMELPRFLACNEPSDLLTSINLLYSSGNTSYVIHHDGLDNILTVVSGRKSVLVSHPKFSRHLYMNNFTVLPGLAPLDPEEIDLVKYPLVAEVDYSIAELEAGDMLFIPQFWFHQVRSEEDPNIAFSIWFEQFTECNARAEKEYNTLLQIVETSELFSRCVEEQPKETSCKPGPPPPLSQIVASLSQEKKEIWLTTSNTGEIEEAKPVPDKTMASGYSIPVLGLGTAQMDEKTYDAVLFALKSGYRMIDTAQSYTYSEESIGRAIKDSGVPREDIFIITKLAPTFFGSGPTKKSVDVSLEKLGTDYIDLFLIHSPYCEEEVADGDDGYHRCPLDNPNASWEESWKAMEELHREGKIRSLGVSNFYPKQLSKLVDMAKVPVSLVQNWFDPFYQDQATREFCRQHDIVYQGYSTLGTVWPDTFDPPIANPVLTNVDLLAIADSMDQSVPNVVLRWAIQKDVVVIPKAVTEKHILNNLNVLDQDLSESHMAYINHAIVPVKIHEDGEPILDKDVLKRIMGFNVEENPEAHMPDFRMPSGHTIPVFGLGTAGMMEKTYDLVLFALKAGYRMIDTAQSYYRYNSEEEVGRAIKDSGIPREEIFLVTKLSPRFFGRDLTLSTVQDSIKKLGVDYIDLLLIHDRDCSDPHYQCEPGEPKASWEESWKAMEELHNEGKVRSLGVSNFYPKHLEKLLAMAKVPVSVVQNWFDPFYRDEATREFCKQHGIVYQGYSTLGGMWTEWMFRKKKVEKAKNPVLTSPILAKLSKTLDIPVANIVLRWALQKGVVIIPKSVKTERILNNLEVLNMELNKLSIRVVDEKIAPVKIDEDGLPSVYTDEKEWNRIIGSSNDSEQEEEEEDVQAQKNSEHQKRTKLFEPVNPKDETIFVGSDSGTMFALDGETGKVKWTFTTDEDLGSSPAFSPDRSVVYFGTEDGHVNALQAKDGHVLWRYKTGGAVTCSPSVGPDGTVYIGTLGNQMYAFTPDGSVKWSRDLGGEIWIHLALAHDGGLVYVGTMAETNSNAFALDTQTGAPVWSFKAAGPIFTGPVLSPDGRYVYYSSKDSHIYTLLADSGSLVRKFDIGEHHDGIDSSPVISRDGTLFVGTRGGSVMAVDIEQGKLKWEKEFGGDHEIQSSPALDNEGYLYIGSGDGNLLKLKQEDGSVVWKFPAGEEIWSGPRLDKHGRVYVGSISGPVFCVDRETGRVVWSYETEGPVVATPLITVEHQYVYEYGQGTEAKIEL</sequence>
<dbReference type="InterPro" id="IPR003347">
    <property type="entry name" value="JmjC_dom"/>
</dbReference>
<dbReference type="Gene3D" id="2.60.120.650">
    <property type="entry name" value="Cupin"/>
    <property type="match status" value="1"/>
</dbReference>
<dbReference type="RefSeq" id="XP_019637532.1">
    <property type="nucleotide sequence ID" value="XM_019781973.1"/>
</dbReference>
<dbReference type="Proteomes" id="UP000515135">
    <property type="component" value="Unplaced"/>
</dbReference>
<dbReference type="PRINTS" id="PR00069">
    <property type="entry name" value="ALDKETRDTASE"/>
</dbReference>
<dbReference type="Gene3D" id="2.130.10.10">
    <property type="entry name" value="YVTN repeat-like/Quinoprotein amine dehydrogenase"/>
    <property type="match status" value="1"/>
</dbReference>
<dbReference type="SMART" id="SM00558">
    <property type="entry name" value="JmjC"/>
    <property type="match status" value="1"/>
</dbReference>
<dbReference type="Pfam" id="PF00248">
    <property type="entry name" value="Aldo_ket_red"/>
    <property type="match status" value="2"/>
</dbReference>
<protein>
    <submittedName>
        <fullName evidence="6 7">Uncharacterized protein LOC109479914</fullName>
    </submittedName>
</protein>
<evidence type="ECO:0000313" key="7">
    <source>
        <dbReference type="RefSeq" id="XP_019637532.1"/>
    </source>
</evidence>
<dbReference type="PROSITE" id="PS00062">
    <property type="entry name" value="ALDOKETO_REDUCTASE_2"/>
    <property type="match status" value="2"/>
</dbReference>
<dbReference type="GeneID" id="109479914"/>
<dbReference type="InterPro" id="IPR018170">
    <property type="entry name" value="Aldo/ket_reductase_CS"/>
</dbReference>
<feature type="chain" id="PRO_5044647713" evidence="3">
    <location>
        <begin position="35"/>
        <end position="1386"/>
    </location>
</feature>
<name>A0A6P5A2U9_BRABE</name>
<dbReference type="SMART" id="SM00564">
    <property type="entry name" value="PQQ"/>
    <property type="match status" value="8"/>
</dbReference>
<evidence type="ECO:0000313" key="5">
    <source>
        <dbReference type="Proteomes" id="UP000515135"/>
    </source>
</evidence>
<dbReference type="InterPro" id="IPR023210">
    <property type="entry name" value="NADP_OxRdtase_dom"/>
</dbReference>
<comment type="similarity">
    <text evidence="1">Belongs to the aldo/keto reductase family.</text>
</comment>
<dbReference type="SUPFAM" id="SSF50998">
    <property type="entry name" value="Quinoprotein alcohol dehydrogenase-like"/>
    <property type="match status" value="2"/>
</dbReference>
<proteinExistence type="inferred from homology"/>
<dbReference type="PANTHER" id="PTHR43827:SF8">
    <property type="entry name" value="ALDO_KETO REDUCTASE FAMILY PROTEIN"/>
    <property type="match status" value="1"/>
</dbReference>
<feature type="region of interest" description="Disordered" evidence="2">
    <location>
        <begin position="996"/>
        <end position="1021"/>
    </location>
</feature>
<gene>
    <name evidence="6 7" type="primary">LOC109479914</name>
</gene>
<dbReference type="InterPro" id="IPR036812">
    <property type="entry name" value="NAD(P)_OxRdtase_dom_sf"/>
</dbReference>
<dbReference type="SUPFAM" id="SSF51197">
    <property type="entry name" value="Clavaminate synthase-like"/>
    <property type="match status" value="1"/>
</dbReference>
<dbReference type="PANTHER" id="PTHR43827">
    <property type="entry name" value="2,5-DIKETO-D-GLUCONIC ACID REDUCTASE"/>
    <property type="match status" value="1"/>
</dbReference>
<dbReference type="Pfam" id="PF13621">
    <property type="entry name" value="Cupin_8"/>
    <property type="match status" value="1"/>
</dbReference>